<dbReference type="Proteomes" id="UP000001075">
    <property type="component" value="Unassembled WGS sequence"/>
</dbReference>
<dbReference type="EMBL" id="JH000499">
    <property type="protein sequence ID" value="EGW08027.1"/>
    <property type="molecule type" value="Genomic_DNA"/>
</dbReference>
<organism evidence="1 2">
    <name type="scientific">Cricetulus griseus</name>
    <name type="common">Chinese hamster</name>
    <name type="synonym">Cricetulus barabensis griseus</name>
    <dbReference type="NCBI Taxonomy" id="10029"/>
    <lineage>
        <taxon>Eukaryota</taxon>
        <taxon>Metazoa</taxon>
        <taxon>Chordata</taxon>
        <taxon>Craniata</taxon>
        <taxon>Vertebrata</taxon>
        <taxon>Euteleostomi</taxon>
        <taxon>Mammalia</taxon>
        <taxon>Eutheria</taxon>
        <taxon>Euarchontoglires</taxon>
        <taxon>Glires</taxon>
        <taxon>Rodentia</taxon>
        <taxon>Myomorpha</taxon>
        <taxon>Muroidea</taxon>
        <taxon>Cricetidae</taxon>
        <taxon>Cricetinae</taxon>
        <taxon>Cricetulus</taxon>
    </lineage>
</organism>
<proteinExistence type="predicted"/>
<dbReference type="InParanoid" id="G3HLV5"/>
<dbReference type="AlphaFoldDB" id="G3HLV5"/>
<gene>
    <name evidence="1" type="ORF">I79_011699</name>
</gene>
<reference evidence="2" key="1">
    <citation type="journal article" date="2011" name="Nat. Biotechnol.">
        <title>The genomic sequence of the Chinese hamster ovary (CHO)-K1 cell line.</title>
        <authorList>
            <person name="Xu X."/>
            <person name="Nagarajan H."/>
            <person name="Lewis N.E."/>
            <person name="Pan S."/>
            <person name="Cai Z."/>
            <person name="Liu X."/>
            <person name="Chen W."/>
            <person name="Xie M."/>
            <person name="Wang W."/>
            <person name="Hammond S."/>
            <person name="Andersen M.R."/>
            <person name="Neff N."/>
            <person name="Passarelli B."/>
            <person name="Koh W."/>
            <person name="Fan H.C."/>
            <person name="Wang J."/>
            <person name="Gui Y."/>
            <person name="Lee K.H."/>
            <person name="Betenbaugh M.J."/>
            <person name="Quake S.R."/>
            <person name="Famili I."/>
            <person name="Palsson B.O."/>
            <person name="Wang J."/>
        </authorList>
    </citation>
    <scope>NUCLEOTIDE SEQUENCE [LARGE SCALE GENOMIC DNA]</scope>
    <source>
        <strain evidence="2">CHO K1 cell line</strain>
    </source>
</reference>
<sequence>MATSAPGPACNGLCFQLSVHYYPGGSSCLPFTTARFLIQLHAHVLRKNIGNIIPWVTIQPLLQPLLIKIVP</sequence>
<evidence type="ECO:0000313" key="2">
    <source>
        <dbReference type="Proteomes" id="UP000001075"/>
    </source>
</evidence>
<name>G3HLV5_CRIGR</name>
<evidence type="ECO:0000313" key="1">
    <source>
        <dbReference type="EMBL" id="EGW08027.1"/>
    </source>
</evidence>
<accession>G3HLV5</accession>
<protein>
    <submittedName>
        <fullName evidence="1">Uncharacterized protein</fullName>
    </submittedName>
</protein>